<protein>
    <submittedName>
        <fullName evidence="1">AGL243Wp</fullName>
    </submittedName>
</protein>
<dbReference type="AlphaFoldDB" id="Q751E9"/>
<keyword evidence="2" id="KW-1185">Reference proteome</keyword>
<dbReference type="GeneID" id="4622717"/>
<reference evidence="1 2" key="1">
    <citation type="journal article" date="2004" name="Science">
        <title>The Ashbya gossypii genome as a tool for mapping the ancient Saccharomyces cerevisiae genome.</title>
        <authorList>
            <person name="Dietrich F.S."/>
            <person name="Voegeli S."/>
            <person name="Brachat S."/>
            <person name="Lerch A."/>
            <person name="Gates K."/>
            <person name="Steiner S."/>
            <person name="Mohr C."/>
            <person name="Pohlmann R."/>
            <person name="Luedi P."/>
            <person name="Choi S."/>
            <person name="Wing R.A."/>
            <person name="Flavier A."/>
            <person name="Gaffney T.D."/>
            <person name="Philippsen P."/>
        </authorList>
    </citation>
    <scope>NUCLEOTIDE SEQUENCE [LARGE SCALE GENOMIC DNA]</scope>
    <source>
        <strain evidence="2">ATCC 10895 / CBS 109.51 / FGSC 9923 / NRRL Y-1056</strain>
    </source>
</reference>
<sequence>MGYVLAGYATKRLRRYENTVVYYPPRKRAQVARAARLEDLPAELLQYIFVLSGNAALAECSRTLWAVLRPTAGLVRVYIGAHYVHSAHTGSGRRVRVLAAEVFKSRARLAHLAAHPEELDAVAGVMGPAALRAWQRACEAGRATAAVELDADGRPVEDYPAVFYARPELFFGGRTAGRLPAASEFLEKLHRFFSVLQPECLAERIMQWFFYESGGRHDADHFMHAVNLVLKLSRLPQARFASVDPLLELLHCLFIDSVPGLDRLLKASGTRLDDLKRALVGTFIDSFYRNNVALLSEDSLWRLLIELRDDRLKQLLVDQGARPSFHILE</sequence>
<dbReference type="HOGENOM" id="CLU_064984_0_0_1"/>
<organism evidence="1 2">
    <name type="scientific">Eremothecium gossypii (strain ATCC 10895 / CBS 109.51 / FGSC 9923 / NRRL Y-1056)</name>
    <name type="common">Yeast</name>
    <name type="synonym">Ashbya gossypii</name>
    <dbReference type="NCBI Taxonomy" id="284811"/>
    <lineage>
        <taxon>Eukaryota</taxon>
        <taxon>Fungi</taxon>
        <taxon>Dikarya</taxon>
        <taxon>Ascomycota</taxon>
        <taxon>Saccharomycotina</taxon>
        <taxon>Saccharomycetes</taxon>
        <taxon>Saccharomycetales</taxon>
        <taxon>Saccharomycetaceae</taxon>
        <taxon>Eremothecium</taxon>
    </lineage>
</organism>
<gene>
    <name evidence="1" type="ORF">AGOS_AGL243W</name>
</gene>
<name>Q751E9_EREGS</name>
<dbReference type="KEGG" id="ago:AGOS_AGL243W"/>
<evidence type="ECO:0000313" key="2">
    <source>
        <dbReference type="Proteomes" id="UP000000591"/>
    </source>
</evidence>
<dbReference type="InParanoid" id="Q751E9"/>
<dbReference type="EMBL" id="AE016820">
    <property type="protein sequence ID" value="AAS54248.2"/>
    <property type="molecule type" value="Genomic_DNA"/>
</dbReference>
<reference evidence="2" key="2">
    <citation type="journal article" date="2013" name="G3 (Bethesda)">
        <title>Genomes of Ashbya fungi isolated from insects reveal four mating-type loci, numerous translocations, lack of transposons, and distinct gene duplications.</title>
        <authorList>
            <person name="Dietrich F.S."/>
            <person name="Voegeli S."/>
            <person name="Kuo S."/>
            <person name="Philippsen P."/>
        </authorList>
    </citation>
    <scope>GENOME REANNOTATION</scope>
    <source>
        <strain evidence="2">ATCC 10895 / CBS 109.51 / FGSC 9923 / NRRL Y-1056</strain>
    </source>
</reference>
<dbReference type="FunCoup" id="Q751E9">
    <property type="interactions" value="18"/>
</dbReference>
<proteinExistence type="predicted"/>
<dbReference type="Proteomes" id="UP000000591">
    <property type="component" value="Chromosome VII"/>
</dbReference>
<dbReference type="OrthoDB" id="4038608at2759"/>
<dbReference type="RefSeq" id="NP_986424.2">
    <property type="nucleotide sequence ID" value="NM_211486.2"/>
</dbReference>
<evidence type="ECO:0000313" key="1">
    <source>
        <dbReference type="EMBL" id="AAS54248.2"/>
    </source>
</evidence>
<accession>Q751E9</accession>